<dbReference type="InterPro" id="IPR051906">
    <property type="entry name" value="TolC-like"/>
</dbReference>
<evidence type="ECO:0000256" key="2">
    <source>
        <dbReference type="ARBA" id="ARBA00007613"/>
    </source>
</evidence>
<feature type="region of interest" description="Disordered" evidence="9">
    <location>
        <begin position="286"/>
        <end position="319"/>
    </location>
</feature>
<dbReference type="GO" id="GO:0015288">
    <property type="term" value="F:porin activity"/>
    <property type="evidence" value="ECO:0007669"/>
    <property type="project" value="TreeGrafter"/>
</dbReference>
<dbReference type="SUPFAM" id="SSF56954">
    <property type="entry name" value="Outer membrane efflux proteins (OEP)"/>
    <property type="match status" value="1"/>
</dbReference>
<dbReference type="PANTHER" id="PTHR30026">
    <property type="entry name" value="OUTER MEMBRANE PROTEIN TOLC"/>
    <property type="match status" value="1"/>
</dbReference>
<comment type="similarity">
    <text evidence="2">Belongs to the outer membrane factor (OMF) (TC 1.B.17) family.</text>
</comment>
<evidence type="ECO:0000256" key="10">
    <source>
        <dbReference type="SAM" id="SignalP"/>
    </source>
</evidence>
<dbReference type="PROSITE" id="PS51123">
    <property type="entry name" value="OMPA_2"/>
    <property type="match status" value="1"/>
</dbReference>
<sequence>MKTIRREPRSSMVRPLVSAIALASTSMLMGSGVMAQDAQTLPPGTTSPGAATLRDVVEQTINTNPEVLAAWNGFQAAGHDERVAFGGYLPQIDVNAGVGLEDRQNDQQGSYDTDYVEVTLNQMIYDGFATASEVERLSRAELVRYYELLGASQDAALDATNAYLDVQRYRRLVGLAQDNYQKHLEVYQQIEARALSGAGRRVDLEQISGRLALAESNLITEASNLHDVSARFQRLVGELPPEALAPAPTFAEQLPADVAQALQLAYEGNPDFHAAIENIEAARAEREGTKSPFHPRLDLVGRSGTYKGSDTDGDFISDNDHEDRHSIELVGSLNLYRGGSDLASFRAASDRVEQAVNLRDKACVDIRQTTTIAYNDTRRLRDQLEYLNEHRQTTDRVRGAYKQQFDIGQRSLLDLLDIENEYFEASRAYVNAQYDVALADARTLRATGSLLEVLEVRKDGLPSLAELDSNGVSITPDIVCPAVGPRSYSIEELTGSTRAPDVVMPADALFEINSYVLSASAKQELSALADRIRGRNDLVRVFIAGHADISGTDAINDPLSRNRAAAVGQYLVSQGVSASLIETRGYGSHRPVQSNDTVEGRRQNRRVEITLERSGENLDMGALPGSAGDDSVSLAWARGEHGRGLEG</sequence>
<dbReference type="GO" id="GO:1990281">
    <property type="term" value="C:efflux pump complex"/>
    <property type="evidence" value="ECO:0007669"/>
    <property type="project" value="TreeGrafter"/>
</dbReference>
<dbReference type="GO" id="GO:0015562">
    <property type="term" value="F:efflux transmembrane transporter activity"/>
    <property type="evidence" value="ECO:0007669"/>
    <property type="project" value="InterPro"/>
</dbReference>
<dbReference type="NCBIfam" id="TIGR01844">
    <property type="entry name" value="type_I_sec_TolC"/>
    <property type="match status" value="1"/>
</dbReference>
<dbReference type="PANTHER" id="PTHR30026:SF22">
    <property type="entry name" value="OUTER MEMBRANE EFFLUX PROTEIN"/>
    <property type="match status" value="1"/>
</dbReference>
<gene>
    <name evidence="12" type="ORF">NFG58_10565</name>
</gene>
<name>A0AAU7KCG4_9GAMM</name>
<proteinExistence type="inferred from homology"/>
<dbReference type="Gene3D" id="1.20.1600.10">
    <property type="entry name" value="Outer membrane efflux proteins (OEP)"/>
    <property type="match status" value="1"/>
</dbReference>
<dbReference type="InterPro" id="IPR006664">
    <property type="entry name" value="OMP_bac"/>
</dbReference>
<evidence type="ECO:0000259" key="11">
    <source>
        <dbReference type="PROSITE" id="PS51123"/>
    </source>
</evidence>
<dbReference type="AlphaFoldDB" id="A0AAU7KCG4"/>
<dbReference type="PRINTS" id="PR01023">
    <property type="entry name" value="NAFLGMOTY"/>
</dbReference>
<evidence type="ECO:0000313" key="12">
    <source>
        <dbReference type="EMBL" id="XBO69084.1"/>
    </source>
</evidence>
<evidence type="ECO:0000256" key="5">
    <source>
        <dbReference type="ARBA" id="ARBA00022692"/>
    </source>
</evidence>
<feature type="domain" description="OmpA-like" evidence="11">
    <location>
        <begin position="497"/>
        <end position="615"/>
    </location>
</feature>
<dbReference type="EMBL" id="CP098827">
    <property type="protein sequence ID" value="XBO69084.1"/>
    <property type="molecule type" value="Genomic_DNA"/>
</dbReference>
<protein>
    <submittedName>
        <fullName evidence="12">TolC family outer membrane protein</fullName>
    </submittedName>
</protein>
<accession>A0AAU7KCG4</accession>
<comment type="subcellular location">
    <subcellularLocation>
        <location evidence="1">Cell outer membrane</location>
    </subcellularLocation>
</comment>
<reference evidence="12" key="1">
    <citation type="submission" date="2022-06" db="EMBL/GenBank/DDBJ databases">
        <title>A novel DMS-producing enzyme.</title>
        <authorList>
            <person name="Zhang Y."/>
        </authorList>
    </citation>
    <scope>NUCLEOTIDE SEQUENCE</scope>
    <source>
        <strain evidence="12">RT37</strain>
    </source>
</reference>
<dbReference type="InterPro" id="IPR003423">
    <property type="entry name" value="OMP_efflux"/>
</dbReference>
<keyword evidence="7" id="KW-0998">Cell outer membrane</keyword>
<evidence type="ECO:0000256" key="6">
    <source>
        <dbReference type="ARBA" id="ARBA00023136"/>
    </source>
</evidence>
<keyword evidence="5" id="KW-0812">Transmembrane</keyword>
<keyword evidence="6 8" id="KW-0472">Membrane</keyword>
<feature type="compositionally biased region" description="Basic and acidic residues" evidence="9">
    <location>
        <begin position="286"/>
        <end position="299"/>
    </location>
</feature>
<organism evidence="12">
    <name type="scientific">Halomonas sp. RT37</name>
    <dbReference type="NCBI Taxonomy" id="2950872"/>
    <lineage>
        <taxon>Bacteria</taxon>
        <taxon>Pseudomonadati</taxon>
        <taxon>Pseudomonadota</taxon>
        <taxon>Gammaproteobacteria</taxon>
        <taxon>Oceanospirillales</taxon>
        <taxon>Halomonadaceae</taxon>
        <taxon>Halomonas</taxon>
    </lineage>
</organism>
<feature type="chain" id="PRO_5043425607" evidence="10">
    <location>
        <begin position="36"/>
        <end position="647"/>
    </location>
</feature>
<dbReference type="InterPro" id="IPR006665">
    <property type="entry name" value="OmpA-like"/>
</dbReference>
<dbReference type="InterPro" id="IPR036737">
    <property type="entry name" value="OmpA-like_sf"/>
</dbReference>
<dbReference type="GO" id="GO:0009279">
    <property type="term" value="C:cell outer membrane"/>
    <property type="evidence" value="ECO:0007669"/>
    <property type="project" value="UniProtKB-SubCell"/>
</dbReference>
<evidence type="ECO:0000256" key="8">
    <source>
        <dbReference type="PROSITE-ProRule" id="PRU00473"/>
    </source>
</evidence>
<dbReference type="RefSeq" id="WP_249742783.1">
    <property type="nucleotide sequence ID" value="NZ_CP098827.1"/>
</dbReference>
<dbReference type="Pfam" id="PF00691">
    <property type="entry name" value="OmpA"/>
    <property type="match status" value="1"/>
</dbReference>
<dbReference type="SUPFAM" id="SSF103088">
    <property type="entry name" value="OmpA-like"/>
    <property type="match status" value="1"/>
</dbReference>
<feature type="signal peptide" evidence="10">
    <location>
        <begin position="1"/>
        <end position="35"/>
    </location>
</feature>
<dbReference type="Gene3D" id="3.30.1330.60">
    <property type="entry name" value="OmpA-like domain"/>
    <property type="match status" value="1"/>
</dbReference>
<evidence type="ECO:0000256" key="1">
    <source>
        <dbReference type="ARBA" id="ARBA00004442"/>
    </source>
</evidence>
<keyword evidence="10" id="KW-0732">Signal</keyword>
<evidence type="ECO:0000256" key="9">
    <source>
        <dbReference type="SAM" id="MobiDB-lite"/>
    </source>
</evidence>
<dbReference type="Pfam" id="PF02321">
    <property type="entry name" value="OEP"/>
    <property type="match status" value="2"/>
</dbReference>
<evidence type="ECO:0000256" key="7">
    <source>
        <dbReference type="ARBA" id="ARBA00023237"/>
    </source>
</evidence>
<dbReference type="PRINTS" id="PR01021">
    <property type="entry name" value="OMPADOMAIN"/>
</dbReference>
<keyword evidence="3" id="KW-0813">Transport</keyword>
<evidence type="ECO:0000256" key="3">
    <source>
        <dbReference type="ARBA" id="ARBA00022448"/>
    </source>
</evidence>
<dbReference type="CDD" id="cd07185">
    <property type="entry name" value="OmpA_C-like"/>
    <property type="match status" value="1"/>
</dbReference>
<keyword evidence="4" id="KW-1134">Transmembrane beta strand</keyword>
<dbReference type="InterPro" id="IPR010130">
    <property type="entry name" value="T1SS_OMP_TolC"/>
</dbReference>
<evidence type="ECO:0000256" key="4">
    <source>
        <dbReference type="ARBA" id="ARBA00022452"/>
    </source>
</evidence>